<name>A0A841JGM2_9SPHI</name>
<dbReference type="GO" id="GO:0005886">
    <property type="term" value="C:plasma membrane"/>
    <property type="evidence" value="ECO:0007669"/>
    <property type="project" value="UniProtKB-SubCell"/>
</dbReference>
<reference evidence="9 10" key="1">
    <citation type="submission" date="2020-08" db="EMBL/GenBank/DDBJ databases">
        <title>Genomic Encyclopedia of Type Strains, Phase IV (KMG-V): Genome sequencing to study the core and pangenomes of soil and plant-associated prokaryotes.</title>
        <authorList>
            <person name="Whitman W."/>
        </authorList>
    </citation>
    <scope>NUCLEOTIDE SEQUENCE [LARGE SCALE GENOMIC DNA]</scope>
    <source>
        <strain evidence="9 10">MP601</strain>
    </source>
</reference>
<organism evidence="9 10">
    <name type="scientific">Mucilaginibacter lappiensis</name>
    <dbReference type="NCBI Taxonomy" id="354630"/>
    <lineage>
        <taxon>Bacteria</taxon>
        <taxon>Pseudomonadati</taxon>
        <taxon>Bacteroidota</taxon>
        <taxon>Sphingobacteriia</taxon>
        <taxon>Sphingobacteriales</taxon>
        <taxon>Sphingobacteriaceae</taxon>
        <taxon>Mucilaginibacter</taxon>
    </lineage>
</organism>
<dbReference type="InterPro" id="IPR025857">
    <property type="entry name" value="MacB_PCD"/>
</dbReference>
<feature type="domain" description="ABC3 transporter permease C-terminal" evidence="7">
    <location>
        <begin position="298"/>
        <end position="412"/>
    </location>
</feature>
<feature type="transmembrane region" description="Helical" evidence="6">
    <location>
        <begin position="384"/>
        <end position="413"/>
    </location>
</feature>
<comment type="subcellular location">
    <subcellularLocation>
        <location evidence="1">Cell membrane</location>
        <topology evidence="1">Multi-pass membrane protein</topology>
    </subcellularLocation>
</comment>
<gene>
    <name evidence="9" type="ORF">HDF22_001713</name>
</gene>
<feature type="transmembrane region" description="Helical" evidence="6">
    <location>
        <begin position="434"/>
        <end position="455"/>
    </location>
</feature>
<feature type="transmembrane region" description="Helical" evidence="6">
    <location>
        <begin position="292"/>
        <end position="314"/>
    </location>
</feature>
<feature type="transmembrane region" description="Helical" evidence="6">
    <location>
        <begin position="684"/>
        <end position="708"/>
    </location>
</feature>
<protein>
    <submittedName>
        <fullName evidence="9">Putative ABC transport system permease protein</fullName>
    </submittedName>
</protein>
<comment type="caution">
    <text evidence="9">The sequence shown here is derived from an EMBL/GenBank/DDBJ whole genome shotgun (WGS) entry which is preliminary data.</text>
</comment>
<keyword evidence="2" id="KW-1003">Cell membrane</keyword>
<evidence type="ECO:0000256" key="4">
    <source>
        <dbReference type="ARBA" id="ARBA00022989"/>
    </source>
</evidence>
<feature type="domain" description="ABC3 transporter permease C-terminal" evidence="7">
    <location>
        <begin position="687"/>
        <end position="795"/>
    </location>
</feature>
<keyword evidence="3 6" id="KW-0812">Transmembrane</keyword>
<feature type="domain" description="MacB-like periplasmic core" evidence="8">
    <location>
        <begin position="20"/>
        <end position="236"/>
    </location>
</feature>
<dbReference type="Proteomes" id="UP000548326">
    <property type="component" value="Unassembled WGS sequence"/>
</dbReference>
<dbReference type="Pfam" id="PF12704">
    <property type="entry name" value="MacB_PCD"/>
    <property type="match status" value="2"/>
</dbReference>
<feature type="transmembrane region" description="Helical" evidence="6">
    <location>
        <begin position="736"/>
        <end position="756"/>
    </location>
</feature>
<dbReference type="EMBL" id="JACHCA010000004">
    <property type="protein sequence ID" value="MBB6127605.1"/>
    <property type="molecule type" value="Genomic_DNA"/>
</dbReference>
<evidence type="ECO:0000256" key="5">
    <source>
        <dbReference type="ARBA" id="ARBA00023136"/>
    </source>
</evidence>
<evidence type="ECO:0000259" key="7">
    <source>
        <dbReference type="Pfam" id="PF02687"/>
    </source>
</evidence>
<feature type="domain" description="MacB-like periplasmic core" evidence="8">
    <location>
        <begin position="434"/>
        <end position="619"/>
    </location>
</feature>
<accession>A0A841JGM2</accession>
<dbReference type="PANTHER" id="PTHR30572">
    <property type="entry name" value="MEMBRANE COMPONENT OF TRANSPORTER-RELATED"/>
    <property type="match status" value="1"/>
</dbReference>
<dbReference type="GO" id="GO:0022857">
    <property type="term" value="F:transmembrane transporter activity"/>
    <property type="evidence" value="ECO:0007669"/>
    <property type="project" value="TreeGrafter"/>
</dbReference>
<evidence type="ECO:0000313" key="9">
    <source>
        <dbReference type="EMBL" id="MBB6127605.1"/>
    </source>
</evidence>
<feature type="transmembrane region" description="Helical" evidence="6">
    <location>
        <begin position="339"/>
        <end position="364"/>
    </location>
</feature>
<keyword evidence="5 6" id="KW-0472">Membrane</keyword>
<evidence type="ECO:0000256" key="3">
    <source>
        <dbReference type="ARBA" id="ARBA00022692"/>
    </source>
</evidence>
<dbReference type="PANTHER" id="PTHR30572:SF18">
    <property type="entry name" value="ABC-TYPE MACROLIDE FAMILY EXPORT SYSTEM PERMEASE COMPONENT 2"/>
    <property type="match status" value="1"/>
</dbReference>
<evidence type="ECO:0000259" key="8">
    <source>
        <dbReference type="Pfam" id="PF12704"/>
    </source>
</evidence>
<evidence type="ECO:0000256" key="1">
    <source>
        <dbReference type="ARBA" id="ARBA00004651"/>
    </source>
</evidence>
<evidence type="ECO:0000256" key="6">
    <source>
        <dbReference type="SAM" id="Phobius"/>
    </source>
</evidence>
<dbReference type="AlphaFoldDB" id="A0A841JGM2"/>
<dbReference type="RefSeq" id="WP_183586894.1">
    <property type="nucleotide sequence ID" value="NZ_JACHCA010000004.1"/>
</dbReference>
<proteinExistence type="predicted"/>
<dbReference type="InterPro" id="IPR050250">
    <property type="entry name" value="Macrolide_Exporter_MacB"/>
</dbReference>
<evidence type="ECO:0000313" key="10">
    <source>
        <dbReference type="Proteomes" id="UP000548326"/>
    </source>
</evidence>
<evidence type="ECO:0000256" key="2">
    <source>
        <dbReference type="ARBA" id="ARBA00022475"/>
    </source>
</evidence>
<feature type="transmembrane region" description="Helical" evidence="6">
    <location>
        <begin position="768"/>
        <end position="788"/>
    </location>
</feature>
<feature type="transmembrane region" description="Helical" evidence="6">
    <location>
        <begin position="21"/>
        <end position="42"/>
    </location>
</feature>
<keyword evidence="4 6" id="KW-1133">Transmembrane helix</keyword>
<sequence>MLKNYIKTALRGLRKNIGFTAINILGLSVGLATCLLIVFYVIDELSYDQFNKKADRIVRVNFELKFGGNNSIYAQTMAPLAQVLKAEFPDVENTVRMQARGGVRVKKDNENIQENMMIYSDPGLFDIFTLPMINGNPATALVEPNSVVITESTAKKYFNSTNVVGKTLLFNDKDNYKITGVIKDIPKQSHFNYDFFLSMSSFPESRQTTWLSNNFNTYVLLKPGADYKKLNAQLPALLRRHVNTELQSMVHLTMDEFEKAGNYFRLNLTPLSDIHLHSDRIGELGRNGSIQYVYILSAIALFILLIACVNFMNLSTARSSNRAREVGVRKVLGSARSSLVAQFLTESVLVTFLSTLIAVVLAWLMLPFFNQMANKELAITSQSFIWLLPVIVTVSLGIGCLAGFYPAFFLSAFQPVDVLKGKLATGFKGGRLRSFLVVFQFSISIILIIGTLVIYNQLNYIQHKNLGYDRNQVLIVKNTGALGNQAKIFKQEIKQLPGVVNATMSGYLPTADDRNTSALFQDPTLDQKRGILPQIWSVDEDYINTLGIKLISGRNFSEQLLTDSSSMIINETAARLLGLTSPLNKSIYRPMDSSGKNIRKFNIIGVIKDFHFSSLRDNISPVTLFLEEDRGALSIRVHAQDVSKLLAQIENKWKSLVPNQHFVYSFMDQDFEATYRSEERVGRIFVVFTSLAIAIACLGLFGLAAYAAEQRTKEIGIRKVLGADVAVIVTMLTKDFIKLVFISIIISSPLAWFFMHKWLQGFAYRVNFQWWIVLLAGAGAILIAFLTISFQSIKSALANPVKSLKSE</sequence>
<dbReference type="InterPro" id="IPR003838">
    <property type="entry name" value="ABC3_permease_C"/>
</dbReference>
<dbReference type="Pfam" id="PF02687">
    <property type="entry name" value="FtsX"/>
    <property type="match status" value="2"/>
</dbReference>